<keyword evidence="3" id="KW-1185">Reference proteome</keyword>
<name>N1WKR8_9LEPT</name>
<evidence type="ECO:0000313" key="3">
    <source>
        <dbReference type="Proteomes" id="UP000012313"/>
    </source>
</evidence>
<feature type="transmembrane region" description="Helical" evidence="1">
    <location>
        <begin position="7"/>
        <end position="29"/>
    </location>
</feature>
<keyword evidence="1" id="KW-0812">Transmembrane</keyword>
<keyword evidence="1" id="KW-1133">Transmembrane helix</keyword>
<dbReference type="EMBL" id="AOHC02000050">
    <property type="protein sequence ID" value="EMY76418.1"/>
    <property type="molecule type" value="Genomic_DNA"/>
</dbReference>
<organism evidence="2 3">
    <name type="scientific">Leptospira weilii serovar Ranarum str. ICFT</name>
    <dbReference type="NCBI Taxonomy" id="1218598"/>
    <lineage>
        <taxon>Bacteria</taxon>
        <taxon>Pseudomonadati</taxon>
        <taxon>Spirochaetota</taxon>
        <taxon>Spirochaetia</taxon>
        <taxon>Leptospirales</taxon>
        <taxon>Leptospiraceae</taxon>
        <taxon>Leptospira</taxon>
    </lineage>
</organism>
<accession>N1WKR8</accession>
<dbReference type="OrthoDB" id="342510at2"/>
<proteinExistence type="predicted"/>
<keyword evidence="1" id="KW-0472">Membrane</keyword>
<sequence>MLSQKKFSAYLVVANVVQSILLVLAFLYWPADPYRGYTKIGELDAGINYCKVFVYVADDWEYSQPAYYEIIIDERVEIPFAYFTNVDPDRVSIQEFEILKHPKKNIIGLVRKGNPNSLLMIHNFDTNENWPRANFTEDYNNLVKRGKSMRNSLNPALQLGSE</sequence>
<evidence type="ECO:0000256" key="1">
    <source>
        <dbReference type="SAM" id="Phobius"/>
    </source>
</evidence>
<dbReference type="STRING" id="1218598.LEP1GSC060_0229"/>
<dbReference type="AlphaFoldDB" id="N1WKR8"/>
<comment type="caution">
    <text evidence="2">The sequence shown here is derived from an EMBL/GenBank/DDBJ whole genome shotgun (WGS) entry which is preliminary data.</text>
</comment>
<gene>
    <name evidence="2" type="ORF">LEP1GSC060_0229</name>
</gene>
<protein>
    <submittedName>
        <fullName evidence="2">Uncharacterized protein</fullName>
    </submittedName>
</protein>
<evidence type="ECO:0000313" key="2">
    <source>
        <dbReference type="EMBL" id="EMY76418.1"/>
    </source>
</evidence>
<dbReference type="RefSeq" id="WP_003008431.1">
    <property type="nucleotide sequence ID" value="NZ_AOHC02000050.1"/>
</dbReference>
<reference evidence="2" key="1">
    <citation type="submission" date="2013-03" db="EMBL/GenBank/DDBJ databases">
        <authorList>
            <person name="Harkins D.M."/>
            <person name="Durkin A.S."/>
            <person name="Brinkac L.M."/>
            <person name="Haft D.H."/>
            <person name="Selengut J.D."/>
            <person name="Sanka R."/>
            <person name="DePew J."/>
            <person name="Purushe J."/>
            <person name="Hartskeerl R.A."/>
            <person name="Ahmed A."/>
            <person name="van der Linden H."/>
            <person name="Goris M.G.A."/>
            <person name="Vinetz J.M."/>
            <person name="Sutton G.G."/>
            <person name="Nierman W.C."/>
            <person name="Fouts D.E."/>
        </authorList>
    </citation>
    <scope>NUCLEOTIDE SEQUENCE [LARGE SCALE GENOMIC DNA]</scope>
    <source>
        <strain evidence="2">ICFT</strain>
    </source>
</reference>
<dbReference type="Proteomes" id="UP000012313">
    <property type="component" value="Unassembled WGS sequence"/>
</dbReference>